<dbReference type="GO" id="GO:0015035">
    <property type="term" value="F:protein-disulfide reductase activity"/>
    <property type="evidence" value="ECO:0007669"/>
    <property type="project" value="InterPro"/>
</dbReference>
<comment type="subcellular location">
    <subcellularLocation>
        <location evidence="1">Endomembrane system</location>
        <topology evidence="1">Multi-pass membrane protein</topology>
    </subcellularLocation>
</comment>
<evidence type="ECO:0000256" key="4">
    <source>
        <dbReference type="ARBA" id="ARBA00023136"/>
    </source>
</evidence>
<dbReference type="InParanoid" id="A0A3N0VG46"/>
<keyword evidence="8" id="KW-1185">Reference proteome</keyword>
<evidence type="ECO:0000256" key="5">
    <source>
        <dbReference type="SAM" id="Phobius"/>
    </source>
</evidence>
<feature type="transmembrane region" description="Helical" evidence="5">
    <location>
        <begin position="182"/>
        <end position="203"/>
    </location>
</feature>
<dbReference type="PANTHER" id="PTHR39535">
    <property type="entry name" value="SPORULATION-DELAYING PROTEIN SDPB"/>
    <property type="match status" value="1"/>
</dbReference>
<dbReference type="SMART" id="SM00752">
    <property type="entry name" value="HTTM"/>
    <property type="match status" value="1"/>
</dbReference>
<dbReference type="InterPro" id="IPR052964">
    <property type="entry name" value="Sporulation_signal_mat"/>
</dbReference>
<feature type="transmembrane region" description="Helical" evidence="5">
    <location>
        <begin position="138"/>
        <end position="162"/>
    </location>
</feature>
<feature type="transmembrane region" description="Helical" evidence="5">
    <location>
        <begin position="97"/>
        <end position="117"/>
    </location>
</feature>
<protein>
    <submittedName>
        <fullName evidence="7">DUF393 domain-containing protein</fullName>
    </submittedName>
</protein>
<dbReference type="InterPro" id="IPR007263">
    <property type="entry name" value="DCC1-like"/>
</dbReference>
<dbReference type="Proteomes" id="UP000282106">
    <property type="component" value="Unassembled WGS sequence"/>
</dbReference>
<dbReference type="InterPro" id="IPR053934">
    <property type="entry name" value="HTTM_dom"/>
</dbReference>
<feature type="transmembrane region" description="Helical" evidence="5">
    <location>
        <begin position="271"/>
        <end position="289"/>
    </location>
</feature>
<keyword evidence="3 5" id="KW-1133">Transmembrane helix</keyword>
<proteinExistence type="predicted"/>
<evidence type="ECO:0000259" key="6">
    <source>
        <dbReference type="SMART" id="SM00752"/>
    </source>
</evidence>
<feature type="transmembrane region" description="Helical" evidence="5">
    <location>
        <begin position="295"/>
        <end position="315"/>
    </location>
</feature>
<dbReference type="Pfam" id="PF05090">
    <property type="entry name" value="HTTM"/>
    <property type="match status" value="1"/>
</dbReference>
<dbReference type="Pfam" id="PF04134">
    <property type="entry name" value="DCC1-like"/>
    <property type="match status" value="1"/>
</dbReference>
<dbReference type="EMBL" id="RJVO01000002">
    <property type="protein sequence ID" value="ROH91739.1"/>
    <property type="molecule type" value="Genomic_DNA"/>
</dbReference>
<dbReference type="GO" id="GO:0012505">
    <property type="term" value="C:endomembrane system"/>
    <property type="evidence" value="ECO:0007669"/>
    <property type="project" value="UniProtKB-SubCell"/>
</dbReference>
<dbReference type="PANTHER" id="PTHR39535:SF2">
    <property type="entry name" value="HTTM DOMAIN-CONTAINING PROTEIN"/>
    <property type="match status" value="1"/>
</dbReference>
<comment type="caution">
    <text evidence="7">The sequence shown here is derived from an EMBL/GenBank/DDBJ whole genome shotgun (WGS) entry which is preliminary data.</text>
</comment>
<name>A0A3N0VG46_9GAMM</name>
<evidence type="ECO:0000313" key="8">
    <source>
        <dbReference type="Proteomes" id="UP000282106"/>
    </source>
</evidence>
<evidence type="ECO:0000256" key="1">
    <source>
        <dbReference type="ARBA" id="ARBA00004127"/>
    </source>
</evidence>
<dbReference type="AlphaFoldDB" id="A0A3N0VG46"/>
<evidence type="ECO:0000313" key="7">
    <source>
        <dbReference type="EMBL" id="ROH91739.1"/>
    </source>
</evidence>
<keyword evidence="2 5" id="KW-0812">Transmembrane</keyword>
<feature type="domain" description="HTTM-like" evidence="6">
    <location>
        <begin position="33"/>
        <end position="312"/>
    </location>
</feature>
<keyword evidence="4 5" id="KW-0472">Membrane</keyword>
<evidence type="ECO:0000256" key="3">
    <source>
        <dbReference type="ARBA" id="ARBA00022989"/>
    </source>
</evidence>
<dbReference type="InterPro" id="IPR011020">
    <property type="entry name" value="HTTM-like"/>
</dbReference>
<reference evidence="7 8" key="1">
    <citation type="submission" date="2018-10" db="EMBL/GenBank/DDBJ databases">
        <authorList>
            <person name="Chen W.-M."/>
        </authorList>
    </citation>
    <scope>NUCLEOTIDE SEQUENCE [LARGE SCALE GENOMIC DNA]</scope>
    <source>
        <strain evidence="7 8">THS-13</strain>
    </source>
</reference>
<sequence>MQGSPPAPLFIAAPLSAMSSDSLAIRHPRLHAVFGIDLRTLALFRAALASVLLFDLLRHYGDLGSLYSDAGVMPRQWLVQFDTPWHLSIYLINGTPLITGLLLAVQALAALALLLGWRTRLAAVLSFLMWGWLCNRNPLVLIGGDLLMACLLFWACLLPVGARWSADAALSRTPPPADPRHLSWASAGLLLQVMSVYFYSAILKSGPEWLPDYTAVYYALSLDRYATPLGQWLLHFPVLMQGLTAYVWWLELLGPPAILLAPLLPGRLGTGLRALLMLAFMSLHIGFLLCLELGHFPFVSLSSLTVFLGAWFWNWRAGQPRAQQRLTIYYDQDCGFCRKTSVLFRVFLGLQQTSIQPAQPQPRARALLEANGSWVVIDQDDRAYLKWQAYLRLLAASPLFGWLHRPLSAAVLAGPGERAYDFVGRHRGAFARLSAPLLGERETRFETGPGGQTLAALALALIAAWNLSTIQVLPARVQDGLRPLFQLSRLEQFWNMFAPYPLKDDGWMVIDGQLANGDNVDVLNPGQAPNYDKPEHLSQTHRNIRWHSYLGRLSEKDFARHRLWFGKYLCRQWNADKLDSDREHRLLRFKINYVFEPTPPPGQITHTEQQTLWSHECFPSAADSDSEAKTP</sequence>
<organism evidence="7 8">
    <name type="scientific">Stagnimonas aquatica</name>
    <dbReference type="NCBI Taxonomy" id="2689987"/>
    <lineage>
        <taxon>Bacteria</taxon>
        <taxon>Pseudomonadati</taxon>
        <taxon>Pseudomonadota</taxon>
        <taxon>Gammaproteobacteria</taxon>
        <taxon>Nevskiales</taxon>
        <taxon>Nevskiaceae</taxon>
        <taxon>Stagnimonas</taxon>
    </lineage>
</organism>
<accession>A0A3N0VG46</accession>
<gene>
    <name evidence="7" type="ORF">ED208_04965</name>
</gene>
<evidence type="ECO:0000256" key="2">
    <source>
        <dbReference type="ARBA" id="ARBA00022692"/>
    </source>
</evidence>